<evidence type="ECO:0000259" key="15">
    <source>
        <dbReference type="Pfam" id="PF00205"/>
    </source>
</evidence>
<dbReference type="Gene3D" id="3.40.50.970">
    <property type="match status" value="2"/>
</dbReference>
<comment type="cofactor">
    <cofactor evidence="14">
        <name>thiamine diphosphate</name>
        <dbReference type="ChEBI" id="CHEBI:58937"/>
    </cofactor>
    <text evidence="14">Binds 1 thiamine pyrophosphate per subunit.</text>
</comment>
<accession>A0A3A4R0E2</accession>
<organism evidence="18 19">
    <name type="scientific">Candidatus Auribacter fodinae</name>
    <dbReference type="NCBI Taxonomy" id="2093366"/>
    <lineage>
        <taxon>Bacteria</taxon>
        <taxon>Pseudomonadati</taxon>
        <taxon>Candidatus Auribacterota</taxon>
        <taxon>Candidatus Auribacteria</taxon>
        <taxon>Candidatus Auribacterales</taxon>
        <taxon>Candidatus Auribacteraceae</taxon>
        <taxon>Candidatus Auribacter</taxon>
    </lineage>
</organism>
<comment type="cofactor">
    <cofactor evidence="14">
        <name>Mg(2+)</name>
        <dbReference type="ChEBI" id="CHEBI:18420"/>
    </cofactor>
    <text evidence="14">Binds 1 Mg(2+) ion per subunit.</text>
</comment>
<name>A0A3A4R0E2_9BACT</name>
<gene>
    <name evidence="18" type="primary">ilvB</name>
    <name evidence="18" type="ORF">C4541_08210</name>
</gene>
<evidence type="ECO:0000256" key="6">
    <source>
        <dbReference type="ARBA" id="ARBA00022630"/>
    </source>
</evidence>
<dbReference type="EMBL" id="QZJZ01000067">
    <property type="protein sequence ID" value="RJP58429.1"/>
    <property type="molecule type" value="Genomic_DNA"/>
</dbReference>
<keyword evidence="12 14" id="KW-0100">Branched-chain amino acid biosynthesis</keyword>
<evidence type="ECO:0000256" key="13">
    <source>
        <dbReference type="ARBA" id="ARBA00048670"/>
    </source>
</evidence>
<evidence type="ECO:0000256" key="1">
    <source>
        <dbReference type="ARBA" id="ARBA00004974"/>
    </source>
</evidence>
<dbReference type="GO" id="GO:0005948">
    <property type="term" value="C:acetolactate synthase complex"/>
    <property type="evidence" value="ECO:0007669"/>
    <property type="project" value="TreeGrafter"/>
</dbReference>
<proteinExistence type="inferred from homology"/>
<dbReference type="SUPFAM" id="SSF52518">
    <property type="entry name" value="Thiamin diphosphate-binding fold (THDP-binding)"/>
    <property type="match status" value="2"/>
</dbReference>
<evidence type="ECO:0000259" key="17">
    <source>
        <dbReference type="Pfam" id="PF02776"/>
    </source>
</evidence>
<dbReference type="PANTHER" id="PTHR18968">
    <property type="entry name" value="THIAMINE PYROPHOSPHATE ENZYMES"/>
    <property type="match status" value="1"/>
</dbReference>
<feature type="domain" description="Thiamine pyrophosphate enzyme N-terminal TPP-binding" evidence="17">
    <location>
        <begin position="5"/>
        <end position="119"/>
    </location>
</feature>
<evidence type="ECO:0000256" key="4">
    <source>
        <dbReference type="ARBA" id="ARBA00013145"/>
    </source>
</evidence>
<dbReference type="PROSITE" id="PS00187">
    <property type="entry name" value="TPP_ENZYMES"/>
    <property type="match status" value="1"/>
</dbReference>
<dbReference type="CDD" id="cd02015">
    <property type="entry name" value="TPP_AHAS"/>
    <property type="match status" value="1"/>
</dbReference>
<dbReference type="GO" id="GO:0030976">
    <property type="term" value="F:thiamine pyrophosphate binding"/>
    <property type="evidence" value="ECO:0007669"/>
    <property type="project" value="UniProtKB-UniRule"/>
</dbReference>
<evidence type="ECO:0000256" key="3">
    <source>
        <dbReference type="ARBA" id="ARBA00007812"/>
    </source>
</evidence>
<dbReference type="InterPro" id="IPR012000">
    <property type="entry name" value="Thiamin_PyroP_enz_cen_dom"/>
</dbReference>
<dbReference type="GO" id="GO:0009097">
    <property type="term" value="P:isoleucine biosynthetic process"/>
    <property type="evidence" value="ECO:0007669"/>
    <property type="project" value="UniProtKB-UniPathway"/>
</dbReference>
<dbReference type="InterPro" id="IPR012846">
    <property type="entry name" value="Acetolactate_synth_lsu"/>
</dbReference>
<dbReference type="FunFam" id="3.40.50.970:FF:000016">
    <property type="entry name" value="Acetolactate synthase"/>
    <property type="match status" value="1"/>
</dbReference>
<dbReference type="CDD" id="cd07035">
    <property type="entry name" value="TPP_PYR_POX_like"/>
    <property type="match status" value="1"/>
</dbReference>
<evidence type="ECO:0000256" key="10">
    <source>
        <dbReference type="ARBA" id="ARBA00022842"/>
    </source>
</evidence>
<dbReference type="UniPathway" id="UPA00047">
    <property type="reaction ID" value="UER00055"/>
</dbReference>
<keyword evidence="11 14" id="KW-0786">Thiamine pyrophosphate</keyword>
<keyword evidence="7 14" id="KW-0808">Transferase</keyword>
<evidence type="ECO:0000256" key="7">
    <source>
        <dbReference type="ARBA" id="ARBA00022679"/>
    </source>
</evidence>
<keyword evidence="10 14" id="KW-0460">Magnesium</keyword>
<dbReference type="InterPro" id="IPR029035">
    <property type="entry name" value="DHS-like_NAD/FAD-binding_dom"/>
</dbReference>
<feature type="domain" description="Thiamine pyrophosphate enzyme TPP-binding" evidence="16">
    <location>
        <begin position="392"/>
        <end position="540"/>
    </location>
</feature>
<dbReference type="InterPro" id="IPR000399">
    <property type="entry name" value="TPP-bd_CS"/>
</dbReference>
<keyword evidence="8 14" id="KW-0479">Metal-binding</keyword>
<dbReference type="GO" id="GO:0003984">
    <property type="term" value="F:acetolactate synthase activity"/>
    <property type="evidence" value="ECO:0007669"/>
    <property type="project" value="UniProtKB-EC"/>
</dbReference>
<dbReference type="Gene3D" id="3.40.50.1220">
    <property type="entry name" value="TPP-binding domain"/>
    <property type="match status" value="1"/>
</dbReference>
<dbReference type="InterPro" id="IPR012001">
    <property type="entry name" value="Thiamin_PyroP_enz_TPP-bd_dom"/>
</dbReference>
<evidence type="ECO:0000259" key="16">
    <source>
        <dbReference type="Pfam" id="PF02775"/>
    </source>
</evidence>
<protein>
    <recommendedName>
        <fullName evidence="4 14">Acetolactate synthase</fullName>
        <ecNumber evidence="4 14">2.2.1.6</ecNumber>
    </recommendedName>
</protein>
<dbReference type="Pfam" id="PF02775">
    <property type="entry name" value="TPP_enzyme_C"/>
    <property type="match status" value="1"/>
</dbReference>
<dbReference type="Pfam" id="PF02776">
    <property type="entry name" value="TPP_enzyme_N"/>
    <property type="match status" value="1"/>
</dbReference>
<keyword evidence="9" id="KW-0274">FAD</keyword>
<evidence type="ECO:0000256" key="8">
    <source>
        <dbReference type="ARBA" id="ARBA00022723"/>
    </source>
</evidence>
<dbReference type="UniPathway" id="UPA00049">
    <property type="reaction ID" value="UER00059"/>
</dbReference>
<keyword evidence="6" id="KW-0285">Flavoprotein</keyword>
<evidence type="ECO:0000256" key="9">
    <source>
        <dbReference type="ARBA" id="ARBA00022827"/>
    </source>
</evidence>
<comment type="pathway">
    <text evidence="1 14">Amino-acid biosynthesis; L-isoleucine biosynthesis; L-isoleucine from 2-oxobutanoate: step 1/4.</text>
</comment>
<dbReference type="Pfam" id="PF00205">
    <property type="entry name" value="TPP_enzyme_M"/>
    <property type="match status" value="1"/>
</dbReference>
<comment type="caution">
    <text evidence="18">The sequence shown here is derived from an EMBL/GenBank/DDBJ whole genome shotgun (WGS) entry which is preliminary data.</text>
</comment>
<evidence type="ECO:0000256" key="2">
    <source>
        <dbReference type="ARBA" id="ARBA00005025"/>
    </source>
</evidence>
<evidence type="ECO:0000256" key="5">
    <source>
        <dbReference type="ARBA" id="ARBA00022605"/>
    </source>
</evidence>
<evidence type="ECO:0000256" key="12">
    <source>
        <dbReference type="ARBA" id="ARBA00023304"/>
    </source>
</evidence>
<sequence length="573" mass="63240">MKELTGAEIVLQVLESQGVDTIFGHPGGAILPLYDTLAKSDRFTHYLVRHEQGGVHMAEGYARVSGKVGVVFVTSGPGATNTVTGLVDAKMDSIPVLVISAQVPQFLIGKDGFQEADTVGITIPATKHNDLIQNVEHLEKALLDAFRIVQEGRPGPVLIDIPKDVLMAKTTYPKYSTDKVGREACIYDGDFDDAARAFCEAKRPIVYFGGGIINADASEELSELVHLLKVPATSTLMGLGAFPGTDPLFLGMLGMHGTYTANMAIYESDCILAAGVRFDDRVTGRLEDFAPHARIIHLDVDPAEIHKNRVADWPLIADAKAGLKKLLEEIRKYLDEGHGGREEALKDWWDTLNQWRKSHPLSYKKNNEVIKPQQLIEEIYSQTEGKAVIATDVGQHQMWAAQLYMFDRPREWVTSGGLGTMGYGMPAAIGAQIALPERKVIALVGDGSFQMTMQEMALLMRNIVPLKVVIFNNHFLGMVRQWQDLFYEQRFMATDLSVSPDYVKLAEAYGIASARVIKPSELKSAVAQMINHDGSYLLEVIVDHKEHVYPMVPAGAASKDMIVQNKNDELYMD</sequence>
<comment type="similarity">
    <text evidence="3 14">Belongs to the TPP enzyme family.</text>
</comment>
<evidence type="ECO:0000256" key="11">
    <source>
        <dbReference type="ARBA" id="ARBA00023052"/>
    </source>
</evidence>
<dbReference type="InterPro" id="IPR011766">
    <property type="entry name" value="TPP_enzyme_TPP-bd"/>
</dbReference>
<keyword evidence="5 14" id="KW-0028">Amino-acid biosynthesis</keyword>
<evidence type="ECO:0000256" key="14">
    <source>
        <dbReference type="RuleBase" id="RU003591"/>
    </source>
</evidence>
<dbReference type="InterPro" id="IPR045229">
    <property type="entry name" value="TPP_enz"/>
</dbReference>
<dbReference type="FunFam" id="3.40.50.1220:FF:000008">
    <property type="entry name" value="Acetolactate synthase"/>
    <property type="match status" value="1"/>
</dbReference>
<comment type="catalytic activity">
    <reaction evidence="13 14">
        <text>2 pyruvate + H(+) = (2S)-2-acetolactate + CO2</text>
        <dbReference type="Rhea" id="RHEA:25249"/>
        <dbReference type="ChEBI" id="CHEBI:15361"/>
        <dbReference type="ChEBI" id="CHEBI:15378"/>
        <dbReference type="ChEBI" id="CHEBI:16526"/>
        <dbReference type="ChEBI" id="CHEBI:58476"/>
        <dbReference type="EC" id="2.2.1.6"/>
    </reaction>
</comment>
<dbReference type="Proteomes" id="UP000266426">
    <property type="component" value="Unassembled WGS sequence"/>
</dbReference>
<dbReference type="EC" id="2.2.1.6" evidence="4 14"/>
<dbReference type="GO" id="GO:0050660">
    <property type="term" value="F:flavin adenine dinucleotide binding"/>
    <property type="evidence" value="ECO:0007669"/>
    <property type="project" value="InterPro"/>
</dbReference>
<evidence type="ECO:0000313" key="19">
    <source>
        <dbReference type="Proteomes" id="UP000266426"/>
    </source>
</evidence>
<feature type="domain" description="Thiamine pyrophosphate enzyme central" evidence="15">
    <location>
        <begin position="192"/>
        <end position="326"/>
    </location>
</feature>
<evidence type="ECO:0000313" key="18">
    <source>
        <dbReference type="EMBL" id="RJP58429.1"/>
    </source>
</evidence>
<dbReference type="PANTHER" id="PTHR18968:SF13">
    <property type="entry name" value="ACETOLACTATE SYNTHASE CATALYTIC SUBUNIT, MITOCHONDRIAL"/>
    <property type="match status" value="1"/>
</dbReference>
<dbReference type="AlphaFoldDB" id="A0A3A4R0E2"/>
<dbReference type="InterPro" id="IPR039368">
    <property type="entry name" value="AHAS_TPP"/>
</dbReference>
<comment type="pathway">
    <text evidence="2 14">Amino-acid biosynthesis; L-valine biosynthesis; L-valine from pyruvate: step 1/4.</text>
</comment>
<dbReference type="FunFam" id="3.40.50.970:FF:000007">
    <property type="entry name" value="Acetolactate synthase"/>
    <property type="match status" value="1"/>
</dbReference>
<dbReference type="SUPFAM" id="SSF52467">
    <property type="entry name" value="DHS-like NAD/FAD-binding domain"/>
    <property type="match status" value="1"/>
</dbReference>
<dbReference type="GO" id="GO:0009099">
    <property type="term" value="P:L-valine biosynthetic process"/>
    <property type="evidence" value="ECO:0007669"/>
    <property type="project" value="UniProtKB-UniPathway"/>
</dbReference>
<dbReference type="InterPro" id="IPR029061">
    <property type="entry name" value="THDP-binding"/>
</dbReference>
<reference evidence="18 19" key="1">
    <citation type="journal article" date="2017" name="ISME J.">
        <title>Energy and carbon metabolisms in a deep terrestrial subsurface fluid microbial community.</title>
        <authorList>
            <person name="Momper L."/>
            <person name="Jungbluth S.P."/>
            <person name="Lee M.D."/>
            <person name="Amend J.P."/>
        </authorList>
    </citation>
    <scope>NUCLEOTIDE SEQUENCE [LARGE SCALE GENOMIC DNA]</scope>
    <source>
        <strain evidence="18">SURF_26</strain>
    </source>
</reference>
<dbReference type="GO" id="GO:0000287">
    <property type="term" value="F:magnesium ion binding"/>
    <property type="evidence" value="ECO:0007669"/>
    <property type="project" value="UniProtKB-UniRule"/>
</dbReference>
<dbReference type="NCBIfam" id="TIGR00118">
    <property type="entry name" value="acolac_lg"/>
    <property type="match status" value="1"/>
</dbReference>